<dbReference type="GO" id="GO:0031588">
    <property type="term" value="C:nucleotide-activated protein kinase complex"/>
    <property type="evidence" value="ECO:0007669"/>
    <property type="project" value="EnsemblFungi"/>
</dbReference>
<dbReference type="InParanoid" id="H2AXA9"/>
<dbReference type="eggNOG" id="KOG1616">
    <property type="taxonomic scope" value="Eukaryota"/>
</dbReference>
<dbReference type="GO" id="GO:0019901">
    <property type="term" value="F:protein kinase binding"/>
    <property type="evidence" value="ECO:0007669"/>
    <property type="project" value="TreeGrafter"/>
</dbReference>
<dbReference type="GO" id="GO:0043254">
    <property type="term" value="P:regulation of protein-containing complex assembly"/>
    <property type="evidence" value="ECO:0007669"/>
    <property type="project" value="EnsemblFungi"/>
</dbReference>
<dbReference type="GeneID" id="13884476"/>
<dbReference type="GO" id="GO:0001403">
    <property type="term" value="P:invasive growth in response to glucose limitation"/>
    <property type="evidence" value="ECO:0007669"/>
    <property type="project" value="EnsemblFungi"/>
</dbReference>
<dbReference type="GO" id="GO:0005737">
    <property type="term" value="C:cytoplasm"/>
    <property type="evidence" value="ECO:0007669"/>
    <property type="project" value="UniProtKB-SubCell"/>
</dbReference>
<keyword evidence="8" id="KW-1185">Reference proteome</keyword>
<dbReference type="KEGG" id="kaf:KAFR_0F04140"/>
<sequence length="348" mass="39354">MPDVNMKMPYWVQSTSYKADLPEVQHQCRYDQRDVDEAESLRQELSTLVAISNEDVAKRPGSNIILEGGQSDSSGSSNSSESVGDNNSVPSGQMKFQSSSATENMVPVEIIWKQGGKKVYVTGSFTSWRKMIALVEHPTNPDWARVRLKLPPGNHRFRFVVDNELRFSDDVPSATDSMGNLVNYIEVKPSKRQYESDTKLSQASRIALKIKNEPDDIGDGFVRYYSSAPEEKQYEYSQKVPALSTDPKVMEQYYIILDVQKRRGRRDSNGISWLMPPQIPPHFDVVILNDQNSLQHTDDSNAGFLPIPNHVVLNHLIVNSVKSNMLAISTTTRYKEKFITQVCYSPID</sequence>
<dbReference type="GO" id="GO:0005634">
    <property type="term" value="C:nucleus"/>
    <property type="evidence" value="ECO:0007669"/>
    <property type="project" value="TreeGrafter"/>
</dbReference>
<proteinExistence type="inferred from homology"/>
<accession>H2AXA9</accession>
<feature type="compositionally biased region" description="Low complexity" evidence="5">
    <location>
        <begin position="67"/>
        <end position="89"/>
    </location>
</feature>
<dbReference type="OrthoDB" id="4063123at2759"/>
<dbReference type="InterPro" id="IPR006828">
    <property type="entry name" value="ASC_dom"/>
</dbReference>
<name>H2AXA9_KAZAF</name>
<evidence type="ECO:0000259" key="6">
    <source>
        <dbReference type="SMART" id="SM01010"/>
    </source>
</evidence>
<evidence type="ECO:0000256" key="2">
    <source>
        <dbReference type="ARBA" id="ARBA00010926"/>
    </source>
</evidence>
<evidence type="ECO:0000256" key="4">
    <source>
        <dbReference type="ARBA" id="ARBA00022553"/>
    </source>
</evidence>
<dbReference type="GO" id="GO:0007165">
    <property type="term" value="P:signal transduction"/>
    <property type="evidence" value="ECO:0007669"/>
    <property type="project" value="EnsemblFungi"/>
</dbReference>
<dbReference type="PANTHER" id="PTHR10343:SF84">
    <property type="entry name" value="5'-AMP-ACTIVATED PROTEIN KINASE SUBUNIT BETA-1"/>
    <property type="match status" value="1"/>
</dbReference>
<evidence type="ECO:0000313" key="8">
    <source>
        <dbReference type="Proteomes" id="UP000005220"/>
    </source>
</evidence>
<evidence type="ECO:0000256" key="5">
    <source>
        <dbReference type="SAM" id="MobiDB-lite"/>
    </source>
</evidence>
<dbReference type="EMBL" id="HE650826">
    <property type="protein sequence ID" value="CCF59009.1"/>
    <property type="molecule type" value="Genomic_DNA"/>
</dbReference>
<dbReference type="InterPro" id="IPR014756">
    <property type="entry name" value="Ig_E-set"/>
</dbReference>
<dbReference type="STRING" id="1071382.H2AXA9"/>
<dbReference type="PANTHER" id="PTHR10343">
    <property type="entry name" value="5'-AMP-ACTIVATED PROTEIN KINASE , BETA SUBUNIT"/>
    <property type="match status" value="1"/>
</dbReference>
<feature type="compositionally biased region" description="Polar residues" evidence="5">
    <location>
        <begin position="90"/>
        <end position="100"/>
    </location>
</feature>
<dbReference type="SMART" id="SM01010">
    <property type="entry name" value="AMPKBI"/>
    <property type="match status" value="1"/>
</dbReference>
<dbReference type="Pfam" id="PF16561">
    <property type="entry name" value="AMPK1_CBM"/>
    <property type="match status" value="1"/>
</dbReference>
<keyword evidence="3" id="KW-0963">Cytoplasm</keyword>
<dbReference type="Gene3D" id="6.20.250.60">
    <property type="match status" value="1"/>
</dbReference>
<dbReference type="AlphaFoldDB" id="H2AXA9"/>
<dbReference type="InterPro" id="IPR013783">
    <property type="entry name" value="Ig-like_fold"/>
</dbReference>
<organism evidence="7 8">
    <name type="scientific">Kazachstania africana (strain ATCC 22294 / BCRC 22015 / CBS 2517 / CECT 1963 / NBRC 1671 / NRRL Y-8276)</name>
    <name type="common">Yeast</name>
    <name type="synonym">Kluyveromyces africanus</name>
    <dbReference type="NCBI Taxonomy" id="1071382"/>
    <lineage>
        <taxon>Eukaryota</taxon>
        <taxon>Fungi</taxon>
        <taxon>Dikarya</taxon>
        <taxon>Ascomycota</taxon>
        <taxon>Saccharomycotina</taxon>
        <taxon>Saccharomycetes</taxon>
        <taxon>Saccharomycetales</taxon>
        <taxon>Saccharomycetaceae</taxon>
        <taxon>Kazachstania</taxon>
    </lineage>
</organism>
<dbReference type="HOGENOM" id="CLU_033562_0_0_1"/>
<comment type="similarity">
    <text evidence="2">Belongs to the 5'-AMP-activated protein kinase beta subunit family.</text>
</comment>
<dbReference type="InterPro" id="IPR032640">
    <property type="entry name" value="AMPK1_CBM"/>
</dbReference>
<dbReference type="InterPro" id="IPR037256">
    <property type="entry name" value="ASC_dom_sf"/>
</dbReference>
<dbReference type="Proteomes" id="UP000005220">
    <property type="component" value="Chromosome 6"/>
</dbReference>
<dbReference type="Gene3D" id="2.60.40.10">
    <property type="entry name" value="Immunoglobulins"/>
    <property type="match status" value="1"/>
</dbReference>
<dbReference type="GO" id="GO:0005886">
    <property type="term" value="C:plasma membrane"/>
    <property type="evidence" value="ECO:0007669"/>
    <property type="project" value="EnsemblFungi"/>
</dbReference>
<reference evidence="7 8" key="1">
    <citation type="journal article" date="2011" name="Proc. Natl. Acad. Sci. U.S.A.">
        <title>Evolutionary erosion of yeast sex chromosomes by mating-type switching accidents.</title>
        <authorList>
            <person name="Gordon J.L."/>
            <person name="Armisen D."/>
            <person name="Proux-Wera E."/>
            <person name="Oheigeartaigh S.S."/>
            <person name="Byrne K.P."/>
            <person name="Wolfe K.H."/>
        </authorList>
    </citation>
    <scope>NUCLEOTIDE SEQUENCE [LARGE SCALE GENOMIC DNA]</scope>
    <source>
        <strain evidence="8">ATCC 22294 / BCRC 22015 / CBS 2517 / CECT 1963 / NBRC 1671 / NRRL Y-8276</strain>
    </source>
</reference>
<feature type="domain" description="Association with the SNF1 complex (ASC)" evidence="6">
    <location>
        <begin position="229"/>
        <end position="347"/>
    </location>
</feature>
<dbReference type="GO" id="GO:0140767">
    <property type="term" value="F:enzyme-substrate adaptor activity"/>
    <property type="evidence" value="ECO:0007669"/>
    <property type="project" value="EnsemblFungi"/>
</dbReference>
<dbReference type="Pfam" id="PF04739">
    <property type="entry name" value="AMPKBI"/>
    <property type="match status" value="1"/>
</dbReference>
<dbReference type="CDD" id="cd02859">
    <property type="entry name" value="E_set_AMPKbeta_like_N"/>
    <property type="match status" value="1"/>
</dbReference>
<feature type="region of interest" description="Disordered" evidence="5">
    <location>
        <begin position="61"/>
        <end position="100"/>
    </location>
</feature>
<gene>
    <name evidence="7" type="primary">KAFR0F04140</name>
    <name evidence="7" type="ORF">KAFR_0F04140</name>
</gene>
<keyword evidence="4" id="KW-0597">Phosphoprotein</keyword>
<dbReference type="SUPFAM" id="SSF81296">
    <property type="entry name" value="E set domains"/>
    <property type="match status" value="1"/>
</dbReference>
<dbReference type="RefSeq" id="XP_003958144.1">
    <property type="nucleotide sequence ID" value="XM_003958095.1"/>
</dbReference>
<dbReference type="SUPFAM" id="SSF160219">
    <property type="entry name" value="AMPKBI-like"/>
    <property type="match status" value="1"/>
</dbReference>
<dbReference type="InterPro" id="IPR050827">
    <property type="entry name" value="CRP1_MDG1_kinase"/>
</dbReference>
<dbReference type="FunFam" id="2.60.40.10:FF:000562">
    <property type="entry name" value="Snf1 kinase complex beta-subunit Gal83"/>
    <property type="match status" value="1"/>
</dbReference>
<dbReference type="GO" id="GO:0042149">
    <property type="term" value="P:cellular response to glucose starvation"/>
    <property type="evidence" value="ECO:0007669"/>
    <property type="project" value="EnsemblFungi"/>
</dbReference>
<evidence type="ECO:0000256" key="3">
    <source>
        <dbReference type="ARBA" id="ARBA00022490"/>
    </source>
</evidence>
<evidence type="ECO:0000313" key="7">
    <source>
        <dbReference type="EMBL" id="CCF59009.1"/>
    </source>
</evidence>
<evidence type="ECO:0000256" key="1">
    <source>
        <dbReference type="ARBA" id="ARBA00004496"/>
    </source>
</evidence>
<protein>
    <recommendedName>
        <fullName evidence="6">Association with the SNF1 complex (ASC) domain-containing protein</fullName>
    </recommendedName>
</protein>
<dbReference type="GO" id="GO:0004679">
    <property type="term" value="F:AMP-activated protein kinase activity"/>
    <property type="evidence" value="ECO:0007669"/>
    <property type="project" value="EnsemblFungi"/>
</dbReference>
<comment type="subcellular location">
    <subcellularLocation>
        <location evidence="1">Cytoplasm</location>
    </subcellularLocation>
</comment>